<dbReference type="PRINTS" id="PR00463">
    <property type="entry name" value="EP450I"/>
</dbReference>
<evidence type="ECO:0000256" key="10">
    <source>
        <dbReference type="RuleBase" id="RU000461"/>
    </source>
</evidence>
<comment type="caution">
    <text evidence="12">The sequence shown here is derived from an EMBL/GenBank/DDBJ whole genome shotgun (WGS) entry which is preliminary data.</text>
</comment>
<comment type="pathway">
    <text evidence="2">Secondary metabolite biosynthesis.</text>
</comment>
<dbReference type="Proteomes" id="UP000467700">
    <property type="component" value="Unassembled WGS sequence"/>
</dbReference>
<evidence type="ECO:0008006" key="14">
    <source>
        <dbReference type="Google" id="ProtNLM"/>
    </source>
</evidence>
<evidence type="ECO:0000256" key="7">
    <source>
        <dbReference type="ARBA" id="ARBA00023004"/>
    </source>
</evidence>
<protein>
    <recommendedName>
        <fullName evidence="14">Cytochrome P450</fullName>
    </recommendedName>
</protein>
<evidence type="ECO:0000256" key="3">
    <source>
        <dbReference type="ARBA" id="ARBA00010617"/>
    </source>
</evidence>
<keyword evidence="13" id="KW-1185">Reference proteome</keyword>
<sequence>MDLILVSVVLASVLALVYASWTSKRRGMPPGPAQRIFGSRKPSTVPPWKIFAALHKQYGKIFSFYQGSTPVVVLGTIKAATDLLDKRGSIYSSRPRNIMAGELLSGGMRGLGMPYGTRWRNWRALMHAGMSVEASQNYKILQSLESKILLRDLLSASDSVEYSAHLRRFAISVVFCVAYGRRVLSLDDPLVVENMKTDECYIRMSTPGRYIVESWPILLKLPHFLQWFRAEPLAQRARDTALYTRLMEGVREQMKVGVAQSSTARWGLEKQAEWGLNDLEMAFALSAPFSAGVGTTLATFDVFLLAMLCHPEVMKKAQAELDGIVGPHRLPDFEDAESLPYLRAAIKESMRWRPVAPLGVPHSVIAEDMYESMYVPKGTTVYANIIAMSKDEEVFSSPEEFRPERYLDEMKSDSKVLPPQSTFFFGFGRRVCPGMHVGQNSLFILAARLLWAFDINRSGDATGESVLPDKDDFIGGLVIRPRPFAYSLDLRSEDRRSLILEESRKALDEASMWG</sequence>
<dbReference type="PROSITE" id="PS00086">
    <property type="entry name" value="CYTOCHROME_P450"/>
    <property type="match status" value="1"/>
</dbReference>
<dbReference type="InterPro" id="IPR002401">
    <property type="entry name" value="Cyt_P450_E_grp-I"/>
</dbReference>
<reference evidence="12 13" key="1">
    <citation type="submission" date="2020-01" db="EMBL/GenBank/DDBJ databases">
        <authorList>
            <person name="Gupta K D."/>
        </authorList>
    </citation>
    <scope>NUCLEOTIDE SEQUENCE [LARGE SCALE GENOMIC DNA]</scope>
</reference>
<dbReference type="InterPro" id="IPR036396">
    <property type="entry name" value="Cyt_P450_sf"/>
</dbReference>
<accession>A0A8S0X1S2</accession>
<evidence type="ECO:0000256" key="4">
    <source>
        <dbReference type="ARBA" id="ARBA00022617"/>
    </source>
</evidence>
<organism evidence="12 13">
    <name type="scientific">Cyclocybe aegerita</name>
    <name type="common">Black poplar mushroom</name>
    <name type="synonym">Agrocybe aegerita</name>
    <dbReference type="NCBI Taxonomy" id="1973307"/>
    <lineage>
        <taxon>Eukaryota</taxon>
        <taxon>Fungi</taxon>
        <taxon>Dikarya</taxon>
        <taxon>Basidiomycota</taxon>
        <taxon>Agaricomycotina</taxon>
        <taxon>Agaricomycetes</taxon>
        <taxon>Agaricomycetidae</taxon>
        <taxon>Agaricales</taxon>
        <taxon>Agaricineae</taxon>
        <taxon>Bolbitiaceae</taxon>
        <taxon>Cyclocybe</taxon>
    </lineage>
</organism>
<feature type="signal peptide" evidence="11">
    <location>
        <begin position="1"/>
        <end position="19"/>
    </location>
</feature>
<keyword evidence="4 9" id="KW-0349">Heme</keyword>
<keyword evidence="11" id="KW-0732">Signal</keyword>
<evidence type="ECO:0000313" key="13">
    <source>
        <dbReference type="Proteomes" id="UP000467700"/>
    </source>
</evidence>
<evidence type="ECO:0000256" key="11">
    <source>
        <dbReference type="SAM" id="SignalP"/>
    </source>
</evidence>
<dbReference type="Pfam" id="PF00067">
    <property type="entry name" value="p450"/>
    <property type="match status" value="1"/>
</dbReference>
<dbReference type="SUPFAM" id="SSF48264">
    <property type="entry name" value="Cytochrome P450"/>
    <property type="match status" value="1"/>
</dbReference>
<gene>
    <name evidence="12" type="ORF">AAE3_LOCUS13315</name>
</gene>
<evidence type="ECO:0000256" key="2">
    <source>
        <dbReference type="ARBA" id="ARBA00005179"/>
    </source>
</evidence>
<dbReference type="GO" id="GO:0004497">
    <property type="term" value="F:monooxygenase activity"/>
    <property type="evidence" value="ECO:0007669"/>
    <property type="project" value="UniProtKB-KW"/>
</dbReference>
<evidence type="ECO:0000256" key="8">
    <source>
        <dbReference type="ARBA" id="ARBA00023033"/>
    </source>
</evidence>
<dbReference type="InterPro" id="IPR050364">
    <property type="entry name" value="Cytochrome_P450_fung"/>
</dbReference>
<feature type="chain" id="PRO_5035823070" description="Cytochrome P450" evidence="11">
    <location>
        <begin position="20"/>
        <end position="514"/>
    </location>
</feature>
<dbReference type="PANTHER" id="PTHR46300">
    <property type="entry name" value="P450, PUTATIVE (EUROFUNG)-RELATED-RELATED"/>
    <property type="match status" value="1"/>
</dbReference>
<comment type="cofactor">
    <cofactor evidence="1 9">
        <name>heme</name>
        <dbReference type="ChEBI" id="CHEBI:30413"/>
    </cofactor>
</comment>
<keyword evidence="7 9" id="KW-0408">Iron</keyword>
<dbReference type="Gene3D" id="1.10.630.10">
    <property type="entry name" value="Cytochrome P450"/>
    <property type="match status" value="1"/>
</dbReference>
<dbReference type="InterPro" id="IPR017972">
    <property type="entry name" value="Cyt_P450_CS"/>
</dbReference>
<dbReference type="CDD" id="cd11065">
    <property type="entry name" value="CYP64-like"/>
    <property type="match status" value="1"/>
</dbReference>
<dbReference type="GO" id="GO:0016705">
    <property type="term" value="F:oxidoreductase activity, acting on paired donors, with incorporation or reduction of molecular oxygen"/>
    <property type="evidence" value="ECO:0007669"/>
    <property type="project" value="InterPro"/>
</dbReference>
<dbReference type="AlphaFoldDB" id="A0A8S0X1S2"/>
<evidence type="ECO:0000256" key="6">
    <source>
        <dbReference type="ARBA" id="ARBA00023002"/>
    </source>
</evidence>
<keyword evidence="8 10" id="KW-0503">Monooxygenase</keyword>
<dbReference type="InterPro" id="IPR001128">
    <property type="entry name" value="Cyt_P450"/>
</dbReference>
<evidence type="ECO:0000256" key="5">
    <source>
        <dbReference type="ARBA" id="ARBA00022723"/>
    </source>
</evidence>
<keyword evidence="5 9" id="KW-0479">Metal-binding</keyword>
<comment type="similarity">
    <text evidence="3 10">Belongs to the cytochrome P450 family.</text>
</comment>
<dbReference type="GO" id="GO:0005506">
    <property type="term" value="F:iron ion binding"/>
    <property type="evidence" value="ECO:0007669"/>
    <property type="project" value="InterPro"/>
</dbReference>
<keyword evidence="6 10" id="KW-0560">Oxidoreductase</keyword>
<name>A0A8S0X1S2_CYCAE</name>
<dbReference type="GO" id="GO:0020037">
    <property type="term" value="F:heme binding"/>
    <property type="evidence" value="ECO:0007669"/>
    <property type="project" value="InterPro"/>
</dbReference>
<dbReference type="OrthoDB" id="1055148at2759"/>
<dbReference type="EMBL" id="CACVBS010000101">
    <property type="protein sequence ID" value="CAA7271157.1"/>
    <property type="molecule type" value="Genomic_DNA"/>
</dbReference>
<feature type="binding site" description="axial binding residue" evidence="9">
    <location>
        <position position="432"/>
    </location>
    <ligand>
        <name>heme</name>
        <dbReference type="ChEBI" id="CHEBI:30413"/>
    </ligand>
    <ligandPart>
        <name>Fe</name>
        <dbReference type="ChEBI" id="CHEBI:18248"/>
    </ligandPart>
</feature>
<evidence type="ECO:0000313" key="12">
    <source>
        <dbReference type="EMBL" id="CAA7271157.1"/>
    </source>
</evidence>
<proteinExistence type="inferred from homology"/>
<evidence type="ECO:0000256" key="9">
    <source>
        <dbReference type="PIRSR" id="PIRSR602401-1"/>
    </source>
</evidence>
<evidence type="ECO:0000256" key="1">
    <source>
        <dbReference type="ARBA" id="ARBA00001971"/>
    </source>
</evidence>